<keyword evidence="2" id="KW-1185">Reference proteome</keyword>
<dbReference type="Proteomes" id="UP000502823">
    <property type="component" value="Unassembled WGS sequence"/>
</dbReference>
<evidence type="ECO:0000313" key="2">
    <source>
        <dbReference type="Proteomes" id="UP000502823"/>
    </source>
</evidence>
<comment type="caution">
    <text evidence="1">The sequence shown here is derived from an EMBL/GenBank/DDBJ whole genome shotgun (WGS) entry which is preliminary data.</text>
</comment>
<dbReference type="AlphaFoldDB" id="A0A6L2PDF3"/>
<accession>A0A6L2PDF3</accession>
<reference evidence="2" key="1">
    <citation type="submission" date="2020-01" db="EMBL/GenBank/DDBJ databases">
        <title>Draft genome sequence of the Termite Coptotermes fromosanus.</title>
        <authorList>
            <person name="Itakura S."/>
            <person name="Yosikawa Y."/>
            <person name="Umezawa K."/>
        </authorList>
    </citation>
    <scope>NUCLEOTIDE SEQUENCE [LARGE SCALE GENOMIC DNA]</scope>
</reference>
<dbReference type="EMBL" id="BLKM01000235">
    <property type="protein sequence ID" value="GFG30593.1"/>
    <property type="molecule type" value="Genomic_DNA"/>
</dbReference>
<dbReference type="PANTHER" id="PTHR46114:SF1">
    <property type="entry name" value="ZAD DOMAIN-CONTAINING PROTEIN"/>
    <property type="match status" value="1"/>
</dbReference>
<dbReference type="InParanoid" id="A0A6L2PDF3"/>
<sequence>MFGDLKLLGLLLDVQFFTVLRNKLPELSEVKVKERIFIGPRIGEFMQDPHLHSTSSDSEKAAWNAFKALYTDFFGEHKAEHCSEIVSEMLKCFQVMKCIMSLKLPLLGFHQDLFLKTLENLSMGTWNCSMITEYCWSTVRETPKC</sequence>
<evidence type="ECO:0000313" key="1">
    <source>
        <dbReference type="EMBL" id="GFG30593.1"/>
    </source>
</evidence>
<dbReference type="OrthoDB" id="6147016at2759"/>
<proteinExistence type="predicted"/>
<name>A0A6L2PDF3_COPFO</name>
<protein>
    <submittedName>
        <fullName evidence="1">Uncharacterized protein</fullName>
    </submittedName>
</protein>
<feature type="non-terminal residue" evidence="1">
    <location>
        <position position="145"/>
    </location>
</feature>
<dbReference type="PANTHER" id="PTHR46114">
    <property type="entry name" value="APPLE DOMAIN-CONTAINING PROTEIN"/>
    <property type="match status" value="1"/>
</dbReference>
<gene>
    <name evidence="1" type="ORF">Cfor_01852</name>
</gene>
<organism evidence="1 2">
    <name type="scientific">Coptotermes formosanus</name>
    <name type="common">Formosan subterranean termite</name>
    <dbReference type="NCBI Taxonomy" id="36987"/>
    <lineage>
        <taxon>Eukaryota</taxon>
        <taxon>Metazoa</taxon>
        <taxon>Ecdysozoa</taxon>
        <taxon>Arthropoda</taxon>
        <taxon>Hexapoda</taxon>
        <taxon>Insecta</taxon>
        <taxon>Pterygota</taxon>
        <taxon>Neoptera</taxon>
        <taxon>Polyneoptera</taxon>
        <taxon>Dictyoptera</taxon>
        <taxon>Blattodea</taxon>
        <taxon>Blattoidea</taxon>
        <taxon>Termitoidae</taxon>
        <taxon>Rhinotermitidae</taxon>
        <taxon>Coptotermes</taxon>
    </lineage>
</organism>